<evidence type="ECO:0000313" key="3">
    <source>
        <dbReference type="Proteomes" id="UP000594261"/>
    </source>
</evidence>
<feature type="region of interest" description="Disordered" evidence="1">
    <location>
        <begin position="101"/>
        <end position="123"/>
    </location>
</feature>
<proteinExistence type="predicted"/>
<protein>
    <submittedName>
        <fullName evidence="2">Uncharacterized protein</fullName>
    </submittedName>
</protein>
<evidence type="ECO:0000313" key="2">
    <source>
        <dbReference type="EnsemblPlants" id="QL04p062534:mrna"/>
    </source>
</evidence>
<keyword evidence="3" id="KW-1185">Reference proteome</keyword>
<reference evidence="2" key="2">
    <citation type="submission" date="2021-01" db="UniProtKB">
        <authorList>
            <consortium name="EnsemblPlants"/>
        </authorList>
    </citation>
    <scope>IDENTIFICATION</scope>
</reference>
<dbReference type="EnsemblPlants" id="QL04p062534:mrna">
    <property type="protein sequence ID" value="QL04p062534:mrna"/>
    <property type="gene ID" value="QL04p062534"/>
</dbReference>
<reference evidence="2 3" key="1">
    <citation type="journal article" date="2016" name="G3 (Bethesda)">
        <title>First Draft Assembly and Annotation of the Genome of a California Endemic Oak Quercus lobata Nee (Fagaceae).</title>
        <authorList>
            <person name="Sork V.L."/>
            <person name="Fitz-Gibbon S.T."/>
            <person name="Puiu D."/>
            <person name="Crepeau M."/>
            <person name="Gugger P.F."/>
            <person name="Sherman R."/>
            <person name="Stevens K."/>
            <person name="Langley C.H."/>
            <person name="Pellegrini M."/>
            <person name="Salzberg S.L."/>
        </authorList>
    </citation>
    <scope>NUCLEOTIDE SEQUENCE [LARGE SCALE GENOMIC DNA]</scope>
    <source>
        <strain evidence="2 3">cv. SW786</strain>
    </source>
</reference>
<dbReference type="Gramene" id="QL04p062534:mrna">
    <property type="protein sequence ID" value="QL04p062534:mrna"/>
    <property type="gene ID" value="QL04p062534"/>
</dbReference>
<dbReference type="AlphaFoldDB" id="A0A7N2LGA5"/>
<dbReference type="EMBL" id="LRBV02000004">
    <property type="status" value="NOT_ANNOTATED_CDS"/>
    <property type="molecule type" value="Genomic_DNA"/>
</dbReference>
<dbReference type="InParanoid" id="A0A7N2LGA5"/>
<sequence>MLCFMYVITIYMSDINECIENSTPCLDFRNSSSRDWNKNNYSSLCCVNTYGSYYCVEYDPIIKPSPPPTKAITIDSADFSPKNKISRKATATTMSIVHWKSTRSPNRASSETQQETKKTKAEKKRQRFERRLVKYEELPEYLRDNEYILDYYRCEWPLKDAFLNVFS</sequence>
<name>A0A7N2LGA5_QUELO</name>
<evidence type="ECO:0000256" key="1">
    <source>
        <dbReference type="SAM" id="MobiDB-lite"/>
    </source>
</evidence>
<organism evidence="2 3">
    <name type="scientific">Quercus lobata</name>
    <name type="common">Valley oak</name>
    <dbReference type="NCBI Taxonomy" id="97700"/>
    <lineage>
        <taxon>Eukaryota</taxon>
        <taxon>Viridiplantae</taxon>
        <taxon>Streptophyta</taxon>
        <taxon>Embryophyta</taxon>
        <taxon>Tracheophyta</taxon>
        <taxon>Spermatophyta</taxon>
        <taxon>Magnoliopsida</taxon>
        <taxon>eudicotyledons</taxon>
        <taxon>Gunneridae</taxon>
        <taxon>Pentapetalae</taxon>
        <taxon>rosids</taxon>
        <taxon>fabids</taxon>
        <taxon>Fagales</taxon>
        <taxon>Fagaceae</taxon>
        <taxon>Quercus</taxon>
    </lineage>
</organism>
<accession>A0A7N2LGA5</accession>
<dbReference type="Proteomes" id="UP000594261">
    <property type="component" value="Chromosome 4"/>
</dbReference>